<sequence length="256" mass="27666">MISEKVQDRIDARKAASESVNDNAPRQTSAFKPTFDFKAYRVRSVDCSAMADGFTQITVGYSAVRAPKIVWAMELCTARTSFHRGCSPFFLLSVSDTFLISTTATNLSDAISLSATGAISPTNSQPWNTRPHAFDAISRDSKMGQHMRRSVRLKKLWGSTPLPPEPKIQRLKVAGESPSPNGFQRIATFDVELTPDVTLLGCRLVRTPSGGLQAYPPDARDGSRSAALSPAFRDHIADIAALALESSIVPTSPPAA</sequence>
<accession>A0A6G4WBZ0</accession>
<dbReference type="EMBL" id="JAAKZF010000010">
    <property type="protein sequence ID" value="NGO51637.1"/>
    <property type="molecule type" value="Genomic_DNA"/>
</dbReference>
<organism evidence="1 2">
    <name type="scientific">Allomesorhizobium camelthorni</name>
    <dbReference type="NCBI Taxonomy" id="475069"/>
    <lineage>
        <taxon>Bacteria</taxon>
        <taxon>Pseudomonadati</taxon>
        <taxon>Pseudomonadota</taxon>
        <taxon>Alphaproteobacteria</taxon>
        <taxon>Hyphomicrobiales</taxon>
        <taxon>Phyllobacteriaceae</taxon>
        <taxon>Allomesorhizobium</taxon>
    </lineage>
</organism>
<dbReference type="Proteomes" id="UP001642900">
    <property type="component" value="Unassembled WGS sequence"/>
</dbReference>
<proteinExistence type="predicted"/>
<dbReference type="RefSeq" id="WP_165027369.1">
    <property type="nucleotide sequence ID" value="NZ_JAAKZF010000010.1"/>
</dbReference>
<reference evidence="1 2" key="1">
    <citation type="submission" date="2020-02" db="EMBL/GenBank/DDBJ databases">
        <title>Genome sequence of strain CCNWXJ40-4.</title>
        <authorList>
            <person name="Gao J."/>
            <person name="Sun J."/>
        </authorList>
    </citation>
    <scope>NUCLEOTIDE SEQUENCE [LARGE SCALE GENOMIC DNA]</scope>
    <source>
        <strain evidence="1 2">CCNWXJ 40-4</strain>
    </source>
</reference>
<name>A0A6G4WBZ0_9HYPH</name>
<comment type="caution">
    <text evidence="1">The sequence shown here is derived from an EMBL/GenBank/DDBJ whole genome shotgun (WGS) entry which is preliminary data.</text>
</comment>
<dbReference type="AlphaFoldDB" id="A0A6G4WBZ0"/>
<keyword evidence="2" id="KW-1185">Reference proteome</keyword>
<protein>
    <submittedName>
        <fullName evidence="1">Uncharacterized protein</fullName>
    </submittedName>
</protein>
<gene>
    <name evidence="1" type="ORF">G6N73_10675</name>
</gene>
<evidence type="ECO:0000313" key="2">
    <source>
        <dbReference type="Proteomes" id="UP001642900"/>
    </source>
</evidence>
<evidence type="ECO:0000313" key="1">
    <source>
        <dbReference type="EMBL" id="NGO51637.1"/>
    </source>
</evidence>